<keyword evidence="2" id="KW-1185">Reference proteome</keyword>
<reference evidence="1 2" key="1">
    <citation type="submission" date="2020-05" db="EMBL/GenBank/DDBJ databases">
        <title>Azospirillum oleiclasticum sp. nov, a nitrogen-fixing and heavy crude oil-emulsifying bacterium isolated from the crude oil of Yumen Oilfield.</title>
        <authorList>
            <person name="Wu D."/>
            <person name="Cai M."/>
            <person name="Zhang X."/>
        </authorList>
    </citation>
    <scope>NUCLEOTIDE SEQUENCE [LARGE SCALE GENOMIC DNA]</scope>
    <source>
        <strain evidence="1 2">ROY-1-1-2</strain>
    </source>
</reference>
<proteinExistence type="predicted"/>
<dbReference type="PANTHER" id="PTHR35882">
    <property type="entry name" value="PELA"/>
    <property type="match status" value="1"/>
</dbReference>
<protein>
    <submittedName>
        <fullName evidence="1">Uncharacterized protein</fullName>
    </submittedName>
</protein>
<gene>
    <name evidence="1" type="ORF">HND93_00175</name>
</gene>
<dbReference type="RefSeq" id="WP_180279883.1">
    <property type="nucleotide sequence ID" value="NZ_JABFDB010000001.1"/>
</dbReference>
<comment type="caution">
    <text evidence="1">The sequence shown here is derived from an EMBL/GenBank/DDBJ whole genome shotgun (WGS) entry which is preliminary data.</text>
</comment>
<dbReference type="EMBL" id="JABFDB010000001">
    <property type="protein sequence ID" value="NYZ18110.1"/>
    <property type="molecule type" value="Genomic_DNA"/>
</dbReference>
<dbReference type="Proteomes" id="UP000584642">
    <property type="component" value="Unassembled WGS sequence"/>
</dbReference>
<evidence type="ECO:0000313" key="1">
    <source>
        <dbReference type="EMBL" id="NYZ18110.1"/>
    </source>
</evidence>
<accession>A0ABX2T636</accession>
<organism evidence="1 2">
    <name type="scientific">Azospirillum oleiclasticum</name>
    <dbReference type="NCBI Taxonomy" id="2735135"/>
    <lineage>
        <taxon>Bacteria</taxon>
        <taxon>Pseudomonadati</taxon>
        <taxon>Pseudomonadota</taxon>
        <taxon>Alphaproteobacteria</taxon>
        <taxon>Rhodospirillales</taxon>
        <taxon>Azospirillaceae</taxon>
        <taxon>Azospirillum</taxon>
    </lineage>
</organism>
<dbReference type="CDD" id="cd10922">
    <property type="entry name" value="CE4_PelA_like_C"/>
    <property type="match status" value="1"/>
</dbReference>
<dbReference type="PANTHER" id="PTHR35882:SF2">
    <property type="entry name" value="PELA"/>
    <property type="match status" value="1"/>
</dbReference>
<name>A0ABX2T636_9PROT</name>
<evidence type="ECO:0000313" key="2">
    <source>
        <dbReference type="Proteomes" id="UP000584642"/>
    </source>
</evidence>
<sequence>MPRAILALYDTREEQKLRLSRIHTMAEMPLNHLGLTVVYWDVADGLPDLARFGDLRGVLTWFAGDPFDDPRGYATWIGKAMDQGLRVVALGQSGIRRSRAGTAMPMSLANRFFGRFGLRDDDGYSDLTHRSRPVVADEMVGFERPLDGPLPGYPLMRAVDPRVTSHLVLRRGGQPESDSHIVVTGPAGGLAVEGYVRHYDPELVRRQWIINPFSFFRAAFGTDDLPKPDVTTVSGRRLYFSHIDGDGWRNATEIESFGKDRPIAADVVRREAIEPYPDLPVTVAPIGADLDPAWKGTAASLAAAKALFALPQVEPASHTWSHPFFWGFFQDYTPDKEAAFAPASGRRARGGYLANWFGRTRITEDEVVGEGGHAGGPDIGRYAVPRAFLEEPFDIAREVGGSLDYMTGIAPAGKPARLIQWSGDTQPYAAAIAATRAAGVRNINGGDTRFDAEFPSYTAVAPIGVAMGDQRQTYAAASNENTYTDLWTNRFYGFRNLVHTLRNTDTPIRVKPFNVYYHMYSGQKSASLAALKEILGAARVADIAPVTASHYAAMADGFQSIRLVPEGQRRWRVVDRGALTTIRFDGASFDAVDFPRSKGIVGQRHHQGSLYIALDPAVEEPVVALAAVDRTDVAPPAPRPYLIEGRWMLDGVEVYANGFLAGAQGFGAGTMSWWMPVPGRYAVTAERAGRVLWRGEAVAGVDHRLSLTIPVAAETPLRIGADRLD</sequence>